<name>A0A7W7R954_KITKI</name>
<evidence type="ECO:0008006" key="3">
    <source>
        <dbReference type="Google" id="ProtNLM"/>
    </source>
</evidence>
<dbReference type="AlphaFoldDB" id="A0A7W7R954"/>
<gene>
    <name evidence="1" type="ORF">FHR34_006699</name>
</gene>
<dbReference type="Proteomes" id="UP000540506">
    <property type="component" value="Unassembled WGS sequence"/>
</dbReference>
<evidence type="ECO:0000313" key="2">
    <source>
        <dbReference type="Proteomes" id="UP000540506"/>
    </source>
</evidence>
<proteinExistence type="predicted"/>
<sequence>MTCADYRAVISAHLDGELAAGPECFAHPSICADCAAWLAAARRLRELTLAARGPSSQRSQRLVDAVLNTVAAQGRAGDDGTSVAHEES</sequence>
<accession>A0A7W7R954</accession>
<dbReference type="RefSeq" id="WP_184944088.1">
    <property type="nucleotide sequence ID" value="NZ_JACHJV010000002.1"/>
</dbReference>
<protein>
    <recommendedName>
        <fullName evidence="3">Zinc-finger domain-containing protein</fullName>
    </recommendedName>
</protein>
<dbReference type="EMBL" id="JACHJV010000002">
    <property type="protein sequence ID" value="MBB4927604.1"/>
    <property type="molecule type" value="Genomic_DNA"/>
</dbReference>
<organism evidence="1 2">
    <name type="scientific">Kitasatospora kifunensis</name>
    <name type="common">Streptomyces kifunensis</name>
    <dbReference type="NCBI Taxonomy" id="58351"/>
    <lineage>
        <taxon>Bacteria</taxon>
        <taxon>Bacillati</taxon>
        <taxon>Actinomycetota</taxon>
        <taxon>Actinomycetes</taxon>
        <taxon>Kitasatosporales</taxon>
        <taxon>Streptomycetaceae</taxon>
        <taxon>Kitasatospora</taxon>
    </lineage>
</organism>
<keyword evidence="2" id="KW-1185">Reference proteome</keyword>
<evidence type="ECO:0000313" key="1">
    <source>
        <dbReference type="EMBL" id="MBB4927604.1"/>
    </source>
</evidence>
<reference evidence="1 2" key="1">
    <citation type="submission" date="2020-08" db="EMBL/GenBank/DDBJ databases">
        <title>Sequencing the genomes of 1000 actinobacteria strains.</title>
        <authorList>
            <person name="Klenk H.-P."/>
        </authorList>
    </citation>
    <scope>NUCLEOTIDE SEQUENCE [LARGE SCALE GENOMIC DNA]</scope>
    <source>
        <strain evidence="1 2">DSM 41654</strain>
    </source>
</reference>
<comment type="caution">
    <text evidence="1">The sequence shown here is derived from an EMBL/GenBank/DDBJ whole genome shotgun (WGS) entry which is preliminary data.</text>
</comment>